<dbReference type="EMBL" id="GBRH01272982">
    <property type="protein sequence ID" value="JAD24913.1"/>
    <property type="molecule type" value="Transcribed_RNA"/>
</dbReference>
<evidence type="ECO:0000313" key="1">
    <source>
        <dbReference type="EMBL" id="JAD24913.1"/>
    </source>
</evidence>
<name>A0A0A8YGG7_ARUDO</name>
<accession>A0A0A8YGG7</accession>
<organism evidence="1">
    <name type="scientific">Arundo donax</name>
    <name type="common">Giant reed</name>
    <name type="synonym">Donax arundinaceus</name>
    <dbReference type="NCBI Taxonomy" id="35708"/>
    <lineage>
        <taxon>Eukaryota</taxon>
        <taxon>Viridiplantae</taxon>
        <taxon>Streptophyta</taxon>
        <taxon>Embryophyta</taxon>
        <taxon>Tracheophyta</taxon>
        <taxon>Spermatophyta</taxon>
        <taxon>Magnoliopsida</taxon>
        <taxon>Liliopsida</taxon>
        <taxon>Poales</taxon>
        <taxon>Poaceae</taxon>
        <taxon>PACMAD clade</taxon>
        <taxon>Arundinoideae</taxon>
        <taxon>Arundineae</taxon>
        <taxon>Arundo</taxon>
    </lineage>
</organism>
<protein>
    <submittedName>
        <fullName evidence="1">Uncharacterized protein</fullName>
    </submittedName>
</protein>
<reference evidence="1" key="1">
    <citation type="submission" date="2014-09" db="EMBL/GenBank/DDBJ databases">
        <authorList>
            <person name="Magalhaes I.L.F."/>
            <person name="Oliveira U."/>
            <person name="Santos F.R."/>
            <person name="Vidigal T.H.D.A."/>
            <person name="Brescovit A.D."/>
            <person name="Santos A.J."/>
        </authorList>
    </citation>
    <scope>NUCLEOTIDE SEQUENCE</scope>
    <source>
        <tissue evidence="1">Shoot tissue taken approximately 20 cm above the soil surface</tissue>
    </source>
</reference>
<proteinExistence type="predicted"/>
<reference evidence="1" key="2">
    <citation type="journal article" date="2015" name="Data Brief">
        <title>Shoot transcriptome of the giant reed, Arundo donax.</title>
        <authorList>
            <person name="Barrero R.A."/>
            <person name="Guerrero F.D."/>
            <person name="Moolhuijzen P."/>
            <person name="Goolsby J.A."/>
            <person name="Tidwell J."/>
            <person name="Bellgard S.E."/>
            <person name="Bellgard M.I."/>
        </authorList>
    </citation>
    <scope>NUCLEOTIDE SEQUENCE</scope>
    <source>
        <tissue evidence="1">Shoot tissue taken approximately 20 cm above the soil surface</tissue>
    </source>
</reference>
<sequence>MMRRRRRTSIVTS</sequence>